<protein>
    <submittedName>
        <fullName evidence="1">Uncharacterized protein</fullName>
    </submittedName>
</protein>
<proteinExistence type="predicted"/>
<accession>A0A9D1V9F3</accession>
<gene>
    <name evidence="1" type="ORF">H9862_00030</name>
</gene>
<reference evidence="1" key="1">
    <citation type="journal article" date="2021" name="PeerJ">
        <title>Extensive microbial diversity within the chicken gut microbiome revealed by metagenomics and culture.</title>
        <authorList>
            <person name="Gilroy R."/>
            <person name="Ravi A."/>
            <person name="Getino M."/>
            <person name="Pursley I."/>
            <person name="Horton D.L."/>
            <person name="Alikhan N.F."/>
            <person name="Baker D."/>
            <person name="Gharbi K."/>
            <person name="Hall N."/>
            <person name="Watson M."/>
            <person name="Adriaenssens E.M."/>
            <person name="Foster-Nyarko E."/>
            <person name="Jarju S."/>
            <person name="Secka A."/>
            <person name="Antonio M."/>
            <person name="Oren A."/>
            <person name="Chaudhuri R.R."/>
            <person name="La Ragione R."/>
            <person name="Hildebrand F."/>
            <person name="Pallen M.J."/>
        </authorList>
    </citation>
    <scope>NUCLEOTIDE SEQUENCE</scope>
    <source>
        <strain evidence="1">14975</strain>
    </source>
</reference>
<evidence type="ECO:0000313" key="2">
    <source>
        <dbReference type="Proteomes" id="UP000823964"/>
    </source>
</evidence>
<comment type="caution">
    <text evidence="1">The sequence shown here is derived from an EMBL/GenBank/DDBJ whole genome shotgun (WGS) entry which is preliminary data.</text>
</comment>
<name>A0A9D1V9F3_9BACT</name>
<dbReference type="AlphaFoldDB" id="A0A9D1V9F3"/>
<reference evidence="1" key="2">
    <citation type="submission" date="2021-04" db="EMBL/GenBank/DDBJ databases">
        <authorList>
            <person name="Gilroy R."/>
        </authorList>
    </citation>
    <scope>NUCLEOTIDE SEQUENCE</scope>
    <source>
        <strain evidence="1">14975</strain>
    </source>
</reference>
<dbReference type="Proteomes" id="UP000823964">
    <property type="component" value="Unassembled WGS sequence"/>
</dbReference>
<dbReference type="EMBL" id="DXFQ01000001">
    <property type="protein sequence ID" value="HIX18971.1"/>
    <property type="molecule type" value="Genomic_DNA"/>
</dbReference>
<sequence length="351" mass="39759">MRAHADPITRAEARQRCAFLVADDMPDARWILEGAFRWDAGLIELSTQLEEQGAPRIVTQFAGAPPCLWSLDWHEPRAPYSLSRAAALIRQYAALERGLTLIFDRPRISPDELNDPYGTKLVELLVQADARRNAVCVANDELARRLRARFPKLPLICHVNRLVAEPGKRSPELYERLGQLYTRLMLHPDDAVRPGLTEQLSAPLRFDAVVNDPCLRHCPVRRDHLQLLSARRARPCDMELPEQIARLCARVGCLASPGAPLAPPGECRYNFLTREECHRLYNIGLRCFLIQAQPYRNEVTLLWDALRCMFDWRPEHSHYCAAIAVSVLAGIGRHRAGLPSGLTRFQSSQPE</sequence>
<organism evidence="1 2">
    <name type="scientific">Candidatus Akkermansia intestinigallinarum</name>
    <dbReference type="NCBI Taxonomy" id="2838431"/>
    <lineage>
        <taxon>Bacteria</taxon>
        <taxon>Pseudomonadati</taxon>
        <taxon>Verrucomicrobiota</taxon>
        <taxon>Verrucomicrobiia</taxon>
        <taxon>Verrucomicrobiales</taxon>
        <taxon>Akkermansiaceae</taxon>
        <taxon>Akkermansia</taxon>
    </lineage>
</organism>
<evidence type="ECO:0000313" key="1">
    <source>
        <dbReference type="EMBL" id="HIX18971.1"/>
    </source>
</evidence>